<keyword evidence="1" id="KW-0732">Signal</keyword>
<evidence type="ECO:0000256" key="1">
    <source>
        <dbReference type="SAM" id="SignalP"/>
    </source>
</evidence>
<name>A0A923S5G5_9BURK</name>
<reference evidence="3" key="1">
    <citation type="submission" date="2020-08" db="EMBL/GenBank/DDBJ databases">
        <title>Ramlibacter sp. GTP1 16S ribosomal RNA gene genome sequencing and assembly.</title>
        <authorList>
            <person name="Kang M."/>
        </authorList>
    </citation>
    <scope>NUCLEOTIDE SEQUENCE</scope>
    <source>
        <strain evidence="3">GTP1</strain>
    </source>
</reference>
<dbReference type="Proteomes" id="UP000596827">
    <property type="component" value="Unassembled WGS sequence"/>
</dbReference>
<organism evidence="3 4">
    <name type="scientific">Ramlibacter albus</name>
    <dbReference type="NCBI Taxonomy" id="2079448"/>
    <lineage>
        <taxon>Bacteria</taxon>
        <taxon>Pseudomonadati</taxon>
        <taxon>Pseudomonadota</taxon>
        <taxon>Betaproteobacteria</taxon>
        <taxon>Burkholderiales</taxon>
        <taxon>Comamonadaceae</taxon>
        <taxon>Ramlibacter</taxon>
    </lineage>
</organism>
<feature type="domain" description="SnoaL-like" evidence="2">
    <location>
        <begin position="29"/>
        <end position="149"/>
    </location>
</feature>
<evidence type="ECO:0000313" key="4">
    <source>
        <dbReference type="Proteomes" id="UP000596827"/>
    </source>
</evidence>
<evidence type="ECO:0000313" key="3">
    <source>
        <dbReference type="EMBL" id="MBC5767963.1"/>
    </source>
</evidence>
<feature type="chain" id="PRO_5037917941" evidence="1">
    <location>
        <begin position="22"/>
        <end position="161"/>
    </location>
</feature>
<dbReference type="SUPFAM" id="SSF54427">
    <property type="entry name" value="NTF2-like"/>
    <property type="match status" value="1"/>
</dbReference>
<dbReference type="EMBL" id="JACORU010000014">
    <property type="protein sequence ID" value="MBC5767963.1"/>
    <property type="molecule type" value="Genomic_DNA"/>
</dbReference>
<dbReference type="InterPro" id="IPR032710">
    <property type="entry name" value="NTF2-like_dom_sf"/>
</dbReference>
<accession>A0A923S5G5</accession>
<feature type="signal peptide" evidence="1">
    <location>
        <begin position="1"/>
        <end position="21"/>
    </location>
</feature>
<dbReference type="AlphaFoldDB" id="A0A923S5G5"/>
<proteinExistence type="predicted"/>
<comment type="caution">
    <text evidence="3">The sequence shown here is derived from an EMBL/GenBank/DDBJ whole genome shotgun (WGS) entry which is preliminary data.</text>
</comment>
<gene>
    <name evidence="3" type="ORF">H8R02_26100</name>
</gene>
<keyword evidence="4" id="KW-1185">Reference proteome</keyword>
<evidence type="ECO:0000259" key="2">
    <source>
        <dbReference type="Pfam" id="PF13474"/>
    </source>
</evidence>
<sequence>MGTRSKAAAAVLALACSGAFAGPAEDAQAAFSEFFKLFVSRNHAQVAALFAPGAQFYGTNSMDLVTTPDGVLKYFTGALDNPVPVQARPIGLTATALSDTVVLVAGSWVSERTVDGKLNSSGPLRMTAVMQKRGDRWAVVQFHNSRQPAPPAAAPQTPASR</sequence>
<dbReference type="RefSeq" id="WP_187084455.1">
    <property type="nucleotide sequence ID" value="NZ_JACORU010000014.1"/>
</dbReference>
<dbReference type="Pfam" id="PF13474">
    <property type="entry name" value="SnoaL_3"/>
    <property type="match status" value="1"/>
</dbReference>
<protein>
    <submittedName>
        <fullName evidence="3">Nuclear transport factor 2 family protein</fullName>
    </submittedName>
</protein>
<dbReference type="InterPro" id="IPR037401">
    <property type="entry name" value="SnoaL-like"/>
</dbReference>
<dbReference type="Gene3D" id="3.10.450.50">
    <property type="match status" value="1"/>
</dbReference>